<gene>
    <name evidence="1" type="ordered locus">Bcer98_1588</name>
</gene>
<protein>
    <recommendedName>
        <fullName evidence="3">Oxalate:formate antiporter</fullName>
    </recommendedName>
</protein>
<dbReference type="AlphaFoldDB" id="A7GP40"/>
<accession>A7GP40</accession>
<reference evidence="1 2" key="1">
    <citation type="journal article" date="2008" name="Chem. Biol. Interact.">
        <title>Extending the Bacillus cereus group genomics to putative food-borne pathogens of different toxicity.</title>
        <authorList>
            <person name="Lapidus A."/>
            <person name="Goltsman E."/>
            <person name="Auger S."/>
            <person name="Galleron N."/>
            <person name="Segurens B."/>
            <person name="Dossat C."/>
            <person name="Land M.L."/>
            <person name="Broussolle V."/>
            <person name="Brillard J."/>
            <person name="Guinebretiere M.H."/>
            <person name="Sanchis V."/>
            <person name="Nguen-The C."/>
            <person name="Lereclus D."/>
            <person name="Richardson P."/>
            <person name="Wincker P."/>
            <person name="Weissenbach J."/>
            <person name="Ehrlich S.D."/>
            <person name="Sorokin A."/>
        </authorList>
    </citation>
    <scope>NUCLEOTIDE SEQUENCE [LARGE SCALE GENOMIC DNA]</scope>
    <source>
        <strain evidence="2">DSM 22905 / CIP 110041 / 391-98 / NVH 391-98</strain>
    </source>
</reference>
<dbReference type="KEGG" id="bcy:Bcer98_1588"/>
<organism evidence="1 2">
    <name type="scientific">Bacillus cytotoxicus (strain DSM 22905 / CIP 110041 / 391-98 / NVH 391-98)</name>
    <dbReference type="NCBI Taxonomy" id="315749"/>
    <lineage>
        <taxon>Bacteria</taxon>
        <taxon>Bacillati</taxon>
        <taxon>Bacillota</taxon>
        <taxon>Bacilli</taxon>
        <taxon>Bacillales</taxon>
        <taxon>Bacillaceae</taxon>
        <taxon>Bacillus</taxon>
        <taxon>Bacillus cereus group</taxon>
    </lineage>
</organism>
<dbReference type="HOGENOM" id="CLU_092764_0_0_9"/>
<evidence type="ECO:0000313" key="2">
    <source>
        <dbReference type="Proteomes" id="UP000002300"/>
    </source>
</evidence>
<dbReference type="eggNOG" id="ENOG5031VZX">
    <property type="taxonomic scope" value="Bacteria"/>
</dbReference>
<dbReference type="Proteomes" id="UP000002300">
    <property type="component" value="Chromosome"/>
</dbReference>
<keyword evidence="2" id="KW-1185">Reference proteome</keyword>
<proteinExistence type="predicted"/>
<sequence>MFLKFFMIKYAIELKHIKRRWLGALSGGSDQVKNMIYINGNRRGHCFITSGITFEEFANNIPSPLHQVLLLKHNFEWTDFHYHTLFEYVEEDNIHKLIKAEIDEFDEFCWVDFDDANDLDELEPKEIAELLYLAHKKEPLGRAFFPLLKNRFVYFSHDDGWYNKVYYRRISDFVGMLSKVIPYKFGSFGKKRFPFFQKSKIFPAISKEVILELIPLMEDGLYIDLGGKIESRRGLEIPVYVIGSYESTDEIVDNIEELKGKATETGWLIFDKKEQEWQWIAD</sequence>
<name>A7GP40_BACCN</name>
<evidence type="ECO:0008006" key="3">
    <source>
        <dbReference type="Google" id="ProtNLM"/>
    </source>
</evidence>
<dbReference type="EMBL" id="CP000764">
    <property type="protein sequence ID" value="ABS21898.1"/>
    <property type="molecule type" value="Genomic_DNA"/>
</dbReference>
<dbReference type="STRING" id="315749.Bcer98_1588"/>
<evidence type="ECO:0000313" key="1">
    <source>
        <dbReference type="EMBL" id="ABS21898.1"/>
    </source>
</evidence>